<dbReference type="PhylomeDB" id="B3RTR2"/>
<dbReference type="InParanoid" id="B3RTR2"/>
<dbReference type="Pfam" id="PF03803">
    <property type="entry name" value="Scramblase"/>
    <property type="match status" value="1"/>
</dbReference>
<dbReference type="EMBL" id="DS985244">
    <property type="protein sequence ID" value="EDV26177.1"/>
    <property type="molecule type" value="Genomic_DNA"/>
</dbReference>
<evidence type="ECO:0000313" key="3">
    <source>
        <dbReference type="EMBL" id="EDV26177.1"/>
    </source>
</evidence>
<dbReference type="InterPro" id="IPR025659">
    <property type="entry name" value="Tubby-like_C"/>
</dbReference>
<dbReference type="eggNOG" id="KOG0621">
    <property type="taxonomic scope" value="Eukaryota"/>
</dbReference>
<dbReference type="KEGG" id="tad:TRIADDRAFT_24205"/>
<dbReference type="PANTHER" id="PTHR23248:SF9">
    <property type="entry name" value="PHOSPHOLIPID SCRAMBLASE"/>
    <property type="match status" value="1"/>
</dbReference>
<dbReference type="FunCoup" id="B3RTR2">
    <property type="interactions" value="745"/>
</dbReference>
<name>B3RTR2_TRIAD</name>
<dbReference type="GeneID" id="6752920"/>
<dbReference type="GO" id="GO:0017128">
    <property type="term" value="F:phospholipid scramblase activity"/>
    <property type="evidence" value="ECO:0000318"/>
    <property type="project" value="GO_Central"/>
</dbReference>
<organism evidence="3 4">
    <name type="scientific">Trichoplax adhaerens</name>
    <name type="common">Trichoplax reptans</name>
    <dbReference type="NCBI Taxonomy" id="10228"/>
    <lineage>
        <taxon>Eukaryota</taxon>
        <taxon>Metazoa</taxon>
        <taxon>Placozoa</taxon>
        <taxon>Uniplacotomia</taxon>
        <taxon>Trichoplacea</taxon>
        <taxon>Trichoplacidae</taxon>
        <taxon>Trichoplax</taxon>
    </lineage>
</organism>
<accession>B3RTR2</accession>
<gene>
    <name evidence="3" type="ORF">TRIADDRAFT_24205</name>
</gene>
<dbReference type="HOGENOM" id="CLU_053024_2_2_1"/>
<dbReference type="GO" id="GO:0005886">
    <property type="term" value="C:plasma membrane"/>
    <property type="evidence" value="ECO:0000318"/>
    <property type="project" value="GO_Central"/>
</dbReference>
<proteinExistence type="inferred from homology"/>
<dbReference type="Proteomes" id="UP000009022">
    <property type="component" value="Unassembled WGS sequence"/>
</dbReference>
<keyword evidence="2" id="KW-0564">Palmitate</keyword>
<dbReference type="OMA" id="DAMFFEH"/>
<dbReference type="GO" id="GO:0017121">
    <property type="term" value="P:plasma membrane phospholipid scrambling"/>
    <property type="evidence" value="ECO:0000318"/>
    <property type="project" value="GO_Central"/>
</dbReference>
<comment type="similarity">
    <text evidence="1 2">Belongs to the phospholipid scramblase family.</text>
</comment>
<sequence>MAPPPSIAGCPPGLEYLTQIDQLLIHQLVELLELFTNWETHNRYMVKNSMGQQVYFAAEQNDCLTLQCCGPLRSFEMSICDNNNREIIHLVRPLRCSCCCCPCCLQELEVQSPPGTPIGYIEQQWSVIFPEFKILDANRNPVLRIKGPFCPCSCFGDVNFEVLPLEGETPVGKITKQWSGFLKEAYTDADNFGITFPMDLDVKIKATLLGAVFLIDFMFFEDNQNNRNN</sequence>
<comment type="cofactor">
    <cofactor evidence="2">
        <name>Ca(2+)</name>
        <dbReference type="ChEBI" id="CHEBI:29108"/>
    </cofactor>
</comment>
<dbReference type="PANTHER" id="PTHR23248">
    <property type="entry name" value="PHOSPHOLIPID SCRAMBLASE-RELATED"/>
    <property type="match status" value="1"/>
</dbReference>
<evidence type="ECO:0000313" key="4">
    <source>
        <dbReference type="Proteomes" id="UP000009022"/>
    </source>
</evidence>
<dbReference type="InterPro" id="IPR005552">
    <property type="entry name" value="Scramblase"/>
</dbReference>
<dbReference type="OrthoDB" id="191150at2759"/>
<protein>
    <recommendedName>
        <fullName evidence="2">Phospholipid scramblase</fullName>
    </recommendedName>
</protein>
<evidence type="ECO:0000256" key="1">
    <source>
        <dbReference type="ARBA" id="ARBA00005350"/>
    </source>
</evidence>
<comment type="function">
    <text evidence="2">May mediate accelerated ATP-independent bidirectional transbilayer migration of phospholipids upon binding calcium ions that results in a loss of phospholipid asymmetry in the plasma membrane.</text>
</comment>
<dbReference type="SUPFAM" id="SSF54518">
    <property type="entry name" value="Tubby C-terminal domain-like"/>
    <property type="match status" value="1"/>
</dbReference>
<reference evidence="3 4" key="1">
    <citation type="journal article" date="2008" name="Nature">
        <title>The Trichoplax genome and the nature of placozoans.</title>
        <authorList>
            <person name="Srivastava M."/>
            <person name="Begovic E."/>
            <person name="Chapman J."/>
            <person name="Putnam N.H."/>
            <person name="Hellsten U."/>
            <person name="Kawashima T."/>
            <person name="Kuo A."/>
            <person name="Mitros T."/>
            <person name="Salamov A."/>
            <person name="Carpenter M.L."/>
            <person name="Signorovitch A.Y."/>
            <person name="Moreno M.A."/>
            <person name="Kamm K."/>
            <person name="Grimwood J."/>
            <person name="Schmutz J."/>
            <person name="Shapiro H."/>
            <person name="Grigoriev I.V."/>
            <person name="Buss L.W."/>
            <person name="Schierwater B."/>
            <person name="Dellaporta S.L."/>
            <person name="Rokhsar D.S."/>
        </authorList>
    </citation>
    <scope>NUCLEOTIDE SEQUENCE [LARGE SCALE GENOMIC DNA]</scope>
    <source>
        <strain evidence="3 4">Grell-BS-1999</strain>
    </source>
</reference>
<dbReference type="AlphaFoldDB" id="B3RTR2"/>
<keyword evidence="4" id="KW-1185">Reference proteome</keyword>
<evidence type="ECO:0000256" key="2">
    <source>
        <dbReference type="RuleBase" id="RU363116"/>
    </source>
</evidence>
<keyword evidence="2" id="KW-0106">Calcium</keyword>
<dbReference type="RefSeq" id="XP_002112210.1">
    <property type="nucleotide sequence ID" value="XM_002112174.1"/>
</dbReference>
<keyword evidence="2" id="KW-0449">Lipoprotein</keyword>
<dbReference type="CTD" id="6752920"/>